<dbReference type="AlphaFoldDB" id="Q3SKK1"/>
<dbReference type="InterPro" id="IPR002035">
    <property type="entry name" value="VWF_A"/>
</dbReference>
<dbReference type="RefSeq" id="WP_011311337.1">
    <property type="nucleotide sequence ID" value="NC_007404.1"/>
</dbReference>
<dbReference type="InterPro" id="IPR051928">
    <property type="entry name" value="NorD/CobT"/>
</dbReference>
<sequence length="674" mass="73587">MPEAEELIIDAARHAGTAVHGFWRRRHAPPPTPTVFLRDVRTRLEMLIDAVLGCELPVRAAQAAAPMPLLRRLFTRGGRKTAAAGPLPATDGTAVFLPPSLPVSPPASAAFTDDYCLLALLQALHHLRGSAGEIARLESDLARDLYLIAEAAAVDHRLRRLMPGWSQALDALYVRMDRALAQRRLRDALEADVAARYRNFLRGRAGAETLHANPAAALDWANAQARALRLRVPARRYVAWLGDLVVGRLLPPEGAPRARVRASSKAAAAADARAGARTASLVRRPRVRDGRDEDDAKPGVSMVQTSEPHPHAEDPFGLNRPEDQEPEDDLGGAAESLAEMEEARLVHSPGAAREAFEASDPPPRLESAADTALPPCAFSYPEWDCRTSRYRENAVALFSHPAKPGGAKWVADALQRNAGLLAQIRRRLGAIRPDRTILRGQTAGDEIDLDAVVAARGERRAGATGDARFYRSRRPAPRTLALVLLVDASASTDAWVTRKDRVIDIEKEAALLAAAGLETLRTRFAVLAFSGEGPAGVQIREIKRFDETWDASAQRRLAGLEPDRYTRLGAALRHANALLAACAADHRLLLLLSDGRPNDCDRYASRYGIEDARQALTEARLKRISPYCFTVDRAGGSYLPTIFGSEGYTVVQHPQQLPVAFINWLRRAARVCMR</sequence>
<proteinExistence type="predicted"/>
<dbReference type="OrthoDB" id="9758211at2"/>
<dbReference type="PANTHER" id="PTHR41248:SF1">
    <property type="entry name" value="NORD PROTEIN"/>
    <property type="match status" value="1"/>
</dbReference>
<feature type="region of interest" description="Disordered" evidence="1">
    <location>
        <begin position="347"/>
        <end position="369"/>
    </location>
</feature>
<keyword evidence="4" id="KW-1185">Reference proteome</keyword>
<protein>
    <submittedName>
        <fullName evidence="3">Nitric oxide reductase activase protein</fullName>
    </submittedName>
</protein>
<feature type="region of interest" description="Disordered" evidence="1">
    <location>
        <begin position="269"/>
        <end position="331"/>
    </location>
</feature>
<dbReference type="STRING" id="292415.Tbd_0825"/>
<dbReference type="KEGG" id="tbd:Tbd_0825"/>
<dbReference type="Pfam" id="PF00092">
    <property type="entry name" value="VWA"/>
    <property type="match status" value="1"/>
</dbReference>
<organism evidence="3 4">
    <name type="scientific">Thiobacillus denitrificans (strain ATCC 25259 / T1)</name>
    <dbReference type="NCBI Taxonomy" id="292415"/>
    <lineage>
        <taxon>Bacteria</taxon>
        <taxon>Pseudomonadati</taxon>
        <taxon>Pseudomonadota</taxon>
        <taxon>Betaproteobacteria</taxon>
        <taxon>Nitrosomonadales</taxon>
        <taxon>Thiobacillaceae</taxon>
        <taxon>Thiobacillus</taxon>
    </lineage>
</organism>
<evidence type="ECO:0000313" key="3">
    <source>
        <dbReference type="EMBL" id="AAZ96778.1"/>
    </source>
</evidence>
<feature type="compositionally biased region" description="Low complexity" evidence="1">
    <location>
        <begin position="269"/>
        <end position="280"/>
    </location>
</feature>
<dbReference type="EMBL" id="CP000116">
    <property type="protein sequence ID" value="AAZ96778.1"/>
    <property type="molecule type" value="Genomic_DNA"/>
</dbReference>
<evidence type="ECO:0000256" key="1">
    <source>
        <dbReference type="SAM" id="MobiDB-lite"/>
    </source>
</evidence>
<dbReference type="SMART" id="SM00327">
    <property type="entry name" value="VWA"/>
    <property type="match status" value="1"/>
</dbReference>
<accession>Q3SKK1</accession>
<dbReference type="Gene3D" id="3.40.50.410">
    <property type="entry name" value="von Willebrand factor, type A domain"/>
    <property type="match status" value="1"/>
</dbReference>
<dbReference type="InterPro" id="IPR036465">
    <property type="entry name" value="vWFA_dom_sf"/>
</dbReference>
<dbReference type="Proteomes" id="UP000008291">
    <property type="component" value="Chromosome"/>
</dbReference>
<feature type="domain" description="VWFA" evidence="2">
    <location>
        <begin position="481"/>
        <end position="631"/>
    </location>
</feature>
<evidence type="ECO:0000313" key="4">
    <source>
        <dbReference type="Proteomes" id="UP000008291"/>
    </source>
</evidence>
<dbReference type="PANTHER" id="PTHR41248">
    <property type="entry name" value="NORD PROTEIN"/>
    <property type="match status" value="1"/>
</dbReference>
<gene>
    <name evidence="3" type="ordered locus">Tbd_0825</name>
</gene>
<name>Q3SKK1_THIDA</name>
<dbReference type="PROSITE" id="PS50234">
    <property type="entry name" value="VWFA"/>
    <property type="match status" value="1"/>
</dbReference>
<dbReference type="eggNOG" id="COG4548">
    <property type="taxonomic scope" value="Bacteria"/>
</dbReference>
<feature type="compositionally biased region" description="Basic and acidic residues" evidence="1">
    <location>
        <begin position="287"/>
        <end position="297"/>
    </location>
</feature>
<dbReference type="HOGENOM" id="CLU_024042_0_0_4"/>
<evidence type="ECO:0000259" key="2">
    <source>
        <dbReference type="PROSITE" id="PS50234"/>
    </source>
</evidence>
<dbReference type="SUPFAM" id="SSF53300">
    <property type="entry name" value="vWA-like"/>
    <property type="match status" value="1"/>
</dbReference>
<reference evidence="3 4" key="1">
    <citation type="journal article" date="2006" name="J. Bacteriol.">
        <title>The genome sequence of the obligately chemolithoautotrophic, facultatively anaerobic bacterium Thiobacillus denitrificans.</title>
        <authorList>
            <person name="Beller H.R."/>
            <person name="Chain P.S."/>
            <person name="Letain T.E."/>
            <person name="Chakicherla A."/>
            <person name="Larimer F.W."/>
            <person name="Richardson P.M."/>
            <person name="Coleman M.A."/>
            <person name="Wood A.P."/>
            <person name="Kelly D.P."/>
        </authorList>
    </citation>
    <scope>NUCLEOTIDE SEQUENCE [LARGE SCALE GENOMIC DNA]</scope>
    <source>
        <strain evidence="3 4">ATCC 25259</strain>
    </source>
</reference>